<dbReference type="InterPro" id="IPR002549">
    <property type="entry name" value="AI-2E-like"/>
</dbReference>
<dbReference type="AlphaFoldDB" id="A0A923E5I7"/>
<dbReference type="Pfam" id="PF01594">
    <property type="entry name" value="AI-2E_transport"/>
    <property type="match status" value="1"/>
</dbReference>
<keyword evidence="6 8" id="KW-1133">Transmembrane helix</keyword>
<keyword evidence="10" id="KW-1185">Reference proteome</keyword>
<dbReference type="RefSeq" id="WP_173680647.1">
    <property type="nucleotide sequence ID" value="NZ_JAAZWO010000003.1"/>
</dbReference>
<keyword evidence="7 8" id="KW-0472">Membrane</keyword>
<keyword evidence="5 8" id="KW-0812">Transmembrane</keyword>
<dbReference type="Proteomes" id="UP000563151">
    <property type="component" value="Unassembled WGS sequence"/>
</dbReference>
<organism evidence="9 10">
    <name type="scientific">Clostridium tetanomorphum</name>
    <dbReference type="NCBI Taxonomy" id="1553"/>
    <lineage>
        <taxon>Bacteria</taxon>
        <taxon>Bacillati</taxon>
        <taxon>Bacillota</taxon>
        <taxon>Clostridia</taxon>
        <taxon>Eubacteriales</taxon>
        <taxon>Clostridiaceae</taxon>
        <taxon>Clostridium</taxon>
    </lineage>
</organism>
<feature type="transmembrane region" description="Helical" evidence="8">
    <location>
        <begin position="306"/>
        <end position="331"/>
    </location>
</feature>
<reference evidence="9 10" key="1">
    <citation type="submission" date="2020-04" db="EMBL/GenBank/DDBJ databases">
        <title>Genomic insights into acetone-butanol-ethanol (ABE) fermentation by sequencing solventogenic clostridia strains.</title>
        <authorList>
            <person name="Brown S."/>
        </authorList>
    </citation>
    <scope>NUCLEOTIDE SEQUENCE [LARGE SCALE GENOMIC DNA]</scope>
    <source>
        <strain evidence="9 10">DJ011</strain>
    </source>
</reference>
<evidence type="ECO:0000256" key="8">
    <source>
        <dbReference type="SAM" id="Phobius"/>
    </source>
</evidence>
<sequence>MYYNKIIKNLIIINLVLIAIILFSKISVFYKLISIVFKAFLLPLFISVFFYYIIKPLNNIFLKKGLKNNISSLLTIILSMFIFSAIFFYLGVHIVYELKELKSILENKKEINKTVMEINKYINLEQLYKNLIKGANKYIEDVGGSILKGFNYIMDGFSKILLIVITIFYLFKDGHKIKDKIIKMSPDRYKKVIDKILQESNEVFSHYVVGQSKVALSLGTMIFIGYKIIGMPNALILSSITFILAFIPFVGFFISMIVPWIIAFTMGLNMMIKLALTFIIVQTLKGRIVVPMIMGHTMKIHPLTDIFLVIGAVALGGPIAAFLVVPLYGILKVACINIYKFKVEEKLKG</sequence>
<proteinExistence type="inferred from homology"/>
<feature type="transmembrane region" description="Helical" evidence="8">
    <location>
        <begin position="242"/>
        <end position="262"/>
    </location>
</feature>
<protein>
    <submittedName>
        <fullName evidence="9">AI-2E family transporter</fullName>
    </submittedName>
</protein>
<evidence type="ECO:0000256" key="2">
    <source>
        <dbReference type="ARBA" id="ARBA00009773"/>
    </source>
</evidence>
<comment type="similarity">
    <text evidence="2">Belongs to the autoinducer-2 exporter (AI-2E) (TC 2.A.86) family.</text>
</comment>
<keyword evidence="4" id="KW-1003">Cell membrane</keyword>
<feature type="transmembrane region" description="Helical" evidence="8">
    <location>
        <begin position="152"/>
        <end position="171"/>
    </location>
</feature>
<feature type="transmembrane region" description="Helical" evidence="8">
    <location>
        <begin position="214"/>
        <end position="236"/>
    </location>
</feature>
<feature type="transmembrane region" description="Helical" evidence="8">
    <location>
        <begin position="274"/>
        <end position="294"/>
    </location>
</feature>
<feature type="transmembrane region" description="Helical" evidence="8">
    <location>
        <begin position="32"/>
        <end position="53"/>
    </location>
</feature>
<dbReference type="GO" id="GO:0005886">
    <property type="term" value="C:plasma membrane"/>
    <property type="evidence" value="ECO:0007669"/>
    <property type="project" value="UniProtKB-SubCell"/>
</dbReference>
<feature type="transmembrane region" description="Helical" evidence="8">
    <location>
        <begin position="73"/>
        <end position="96"/>
    </location>
</feature>
<evidence type="ECO:0000256" key="3">
    <source>
        <dbReference type="ARBA" id="ARBA00022448"/>
    </source>
</evidence>
<evidence type="ECO:0000256" key="7">
    <source>
        <dbReference type="ARBA" id="ARBA00023136"/>
    </source>
</evidence>
<name>A0A923E5I7_CLOTT</name>
<dbReference type="PANTHER" id="PTHR21716:SF53">
    <property type="entry name" value="PERMEASE PERM-RELATED"/>
    <property type="match status" value="1"/>
</dbReference>
<gene>
    <name evidence="9" type="ORF">HGG79_03385</name>
</gene>
<evidence type="ECO:0000256" key="4">
    <source>
        <dbReference type="ARBA" id="ARBA00022475"/>
    </source>
</evidence>
<comment type="caution">
    <text evidence="9">The sequence shown here is derived from an EMBL/GenBank/DDBJ whole genome shotgun (WGS) entry which is preliminary data.</text>
</comment>
<evidence type="ECO:0000256" key="1">
    <source>
        <dbReference type="ARBA" id="ARBA00004651"/>
    </source>
</evidence>
<evidence type="ECO:0000313" key="10">
    <source>
        <dbReference type="Proteomes" id="UP000563151"/>
    </source>
</evidence>
<feature type="transmembrane region" description="Helical" evidence="8">
    <location>
        <begin position="7"/>
        <end position="26"/>
    </location>
</feature>
<evidence type="ECO:0000313" key="9">
    <source>
        <dbReference type="EMBL" id="MBC2396825.1"/>
    </source>
</evidence>
<evidence type="ECO:0000256" key="5">
    <source>
        <dbReference type="ARBA" id="ARBA00022692"/>
    </source>
</evidence>
<keyword evidence="3" id="KW-0813">Transport</keyword>
<dbReference type="EMBL" id="JAAZWO010000003">
    <property type="protein sequence ID" value="MBC2396825.1"/>
    <property type="molecule type" value="Genomic_DNA"/>
</dbReference>
<accession>A0A923E5I7</accession>
<comment type="subcellular location">
    <subcellularLocation>
        <location evidence="1">Cell membrane</location>
        <topology evidence="1">Multi-pass membrane protein</topology>
    </subcellularLocation>
</comment>
<dbReference type="PANTHER" id="PTHR21716">
    <property type="entry name" value="TRANSMEMBRANE PROTEIN"/>
    <property type="match status" value="1"/>
</dbReference>
<evidence type="ECO:0000256" key="6">
    <source>
        <dbReference type="ARBA" id="ARBA00022989"/>
    </source>
</evidence>